<evidence type="ECO:0008006" key="5">
    <source>
        <dbReference type="Google" id="ProtNLM"/>
    </source>
</evidence>
<keyword evidence="4" id="KW-1185">Reference proteome</keyword>
<keyword evidence="2" id="KW-0732">Signal</keyword>
<dbReference type="PANTHER" id="PTHR34467">
    <property type="entry name" value="TRANSMEMBRANE PROTEIN"/>
    <property type="match status" value="1"/>
</dbReference>
<feature type="signal peptide" evidence="2">
    <location>
        <begin position="1"/>
        <end position="23"/>
    </location>
</feature>
<evidence type="ECO:0000313" key="4">
    <source>
        <dbReference type="Proteomes" id="UP000796880"/>
    </source>
</evidence>
<feature type="compositionally biased region" description="Basic residues" evidence="1">
    <location>
        <begin position="71"/>
        <end position="81"/>
    </location>
</feature>
<dbReference type="AlphaFoldDB" id="A0A8K0DS00"/>
<dbReference type="PANTHER" id="PTHR34467:SF7">
    <property type="entry name" value="TRANSMEMBRANE PROTEIN"/>
    <property type="match status" value="1"/>
</dbReference>
<proteinExistence type="predicted"/>
<reference evidence="3" key="1">
    <citation type="submission" date="2020-03" db="EMBL/GenBank/DDBJ databases">
        <title>A high-quality chromosome-level genome assembly of a woody plant with both climbing and erect habits, Rhamnella rubrinervis.</title>
        <authorList>
            <person name="Lu Z."/>
            <person name="Yang Y."/>
            <person name="Zhu X."/>
            <person name="Sun Y."/>
        </authorList>
    </citation>
    <scope>NUCLEOTIDE SEQUENCE</scope>
    <source>
        <strain evidence="3">BYM</strain>
        <tissue evidence="3">Leaf</tissue>
    </source>
</reference>
<accession>A0A8K0DS00</accession>
<organism evidence="3 4">
    <name type="scientific">Rhamnella rubrinervis</name>
    <dbReference type="NCBI Taxonomy" id="2594499"/>
    <lineage>
        <taxon>Eukaryota</taxon>
        <taxon>Viridiplantae</taxon>
        <taxon>Streptophyta</taxon>
        <taxon>Embryophyta</taxon>
        <taxon>Tracheophyta</taxon>
        <taxon>Spermatophyta</taxon>
        <taxon>Magnoliopsida</taxon>
        <taxon>eudicotyledons</taxon>
        <taxon>Gunneridae</taxon>
        <taxon>Pentapetalae</taxon>
        <taxon>rosids</taxon>
        <taxon>fabids</taxon>
        <taxon>Rosales</taxon>
        <taxon>Rhamnaceae</taxon>
        <taxon>rhamnoid group</taxon>
        <taxon>Rhamneae</taxon>
        <taxon>Rhamnella</taxon>
    </lineage>
</organism>
<dbReference type="OrthoDB" id="1166345at2759"/>
<evidence type="ECO:0000256" key="1">
    <source>
        <dbReference type="SAM" id="MobiDB-lite"/>
    </source>
</evidence>
<dbReference type="Proteomes" id="UP000796880">
    <property type="component" value="Unassembled WGS sequence"/>
</dbReference>
<evidence type="ECO:0000256" key="2">
    <source>
        <dbReference type="SAM" id="SignalP"/>
    </source>
</evidence>
<gene>
    <name evidence="3" type="ORF">FNV43_RR23897</name>
</gene>
<name>A0A8K0DS00_9ROSA</name>
<feature type="region of interest" description="Disordered" evidence="1">
    <location>
        <begin position="61"/>
        <end position="81"/>
    </location>
</feature>
<evidence type="ECO:0000313" key="3">
    <source>
        <dbReference type="EMBL" id="KAF3432795.1"/>
    </source>
</evidence>
<dbReference type="EMBL" id="VOIH02000011">
    <property type="protein sequence ID" value="KAF3432795.1"/>
    <property type="molecule type" value="Genomic_DNA"/>
</dbReference>
<comment type="caution">
    <text evidence="3">The sequence shown here is derived from an EMBL/GenBank/DDBJ whole genome shotgun (WGS) entry which is preliminary data.</text>
</comment>
<sequence>MALRIKTFLLVFLIVILIPLSSGMVEDLKDGSNLNHYSLHQGTGIRMNSRKLMMADTLLDYDDAGANPKHDPKRKPGGRNL</sequence>
<feature type="chain" id="PRO_5035442190" description="Transmembrane protein" evidence="2">
    <location>
        <begin position="24"/>
        <end position="81"/>
    </location>
</feature>
<protein>
    <recommendedName>
        <fullName evidence="5">Transmembrane protein</fullName>
    </recommendedName>
</protein>